<organism evidence="1">
    <name type="scientific">marine metagenome</name>
    <dbReference type="NCBI Taxonomy" id="408172"/>
    <lineage>
        <taxon>unclassified sequences</taxon>
        <taxon>metagenomes</taxon>
        <taxon>ecological metagenomes</taxon>
    </lineage>
</organism>
<sequence>VGQLQAACSVAVVALTDISKDINCPASARMSAARTVLEMALKGVELEDLAVRMEE</sequence>
<reference evidence="1" key="1">
    <citation type="submission" date="2018-05" db="EMBL/GenBank/DDBJ databases">
        <authorList>
            <person name="Lanie J.A."/>
            <person name="Ng W.-L."/>
            <person name="Kazmierczak K.M."/>
            <person name="Andrzejewski T.M."/>
            <person name="Davidsen T.M."/>
            <person name="Wayne K.J."/>
            <person name="Tettelin H."/>
            <person name="Glass J.I."/>
            <person name="Rusch D."/>
            <person name="Podicherti R."/>
            <person name="Tsui H.-C.T."/>
            <person name="Winkler M.E."/>
        </authorList>
    </citation>
    <scope>NUCLEOTIDE SEQUENCE</scope>
</reference>
<gene>
    <name evidence="1" type="ORF">METZ01_LOCUS318539</name>
</gene>
<dbReference type="EMBL" id="UINC01103364">
    <property type="protein sequence ID" value="SVC65685.1"/>
    <property type="molecule type" value="Genomic_DNA"/>
</dbReference>
<name>A0A382NZ99_9ZZZZ</name>
<accession>A0A382NZ99</accession>
<proteinExistence type="predicted"/>
<dbReference type="AlphaFoldDB" id="A0A382NZ99"/>
<feature type="non-terminal residue" evidence="1">
    <location>
        <position position="1"/>
    </location>
</feature>
<feature type="non-terminal residue" evidence="1">
    <location>
        <position position="55"/>
    </location>
</feature>
<evidence type="ECO:0000313" key="1">
    <source>
        <dbReference type="EMBL" id="SVC65685.1"/>
    </source>
</evidence>
<protein>
    <submittedName>
        <fullName evidence="1">Uncharacterized protein</fullName>
    </submittedName>
</protein>